<proteinExistence type="predicted"/>
<accession>A0A096D7Q6</accession>
<keyword evidence="2" id="KW-0731">Sigma factor</keyword>
<dbReference type="SUPFAM" id="SSF88946">
    <property type="entry name" value="Sigma2 domain of RNA polymerase sigma factors"/>
    <property type="match status" value="1"/>
</dbReference>
<dbReference type="EMBL" id="ADLO01000107">
    <property type="protein sequence ID" value="KGF53589.1"/>
    <property type="molecule type" value="Genomic_DNA"/>
</dbReference>
<gene>
    <name evidence="4" type="ORF">HMPREF9460_03580</name>
</gene>
<dbReference type="Gene3D" id="1.10.1740.10">
    <property type="match status" value="1"/>
</dbReference>
<dbReference type="PANTHER" id="PTHR43133:SF51">
    <property type="entry name" value="RNA POLYMERASE SIGMA FACTOR"/>
    <property type="match status" value="1"/>
</dbReference>
<dbReference type="PANTHER" id="PTHR43133">
    <property type="entry name" value="RNA POLYMERASE ECF-TYPE SIGMA FACTO"/>
    <property type="match status" value="1"/>
</dbReference>
<protein>
    <submittedName>
        <fullName evidence="4">Uncharacterized protein</fullName>
    </submittedName>
</protein>
<evidence type="ECO:0000256" key="3">
    <source>
        <dbReference type="ARBA" id="ARBA00023163"/>
    </source>
</evidence>
<evidence type="ECO:0000256" key="1">
    <source>
        <dbReference type="ARBA" id="ARBA00023015"/>
    </source>
</evidence>
<dbReference type="GO" id="GO:0016987">
    <property type="term" value="F:sigma factor activity"/>
    <property type="evidence" value="ECO:0007669"/>
    <property type="project" value="UniProtKB-KW"/>
</dbReference>
<dbReference type="RefSeq" id="WP_033118533.1">
    <property type="nucleotide sequence ID" value="NZ_KN174166.1"/>
</dbReference>
<name>A0A096D7Q6_FLAPL</name>
<organism evidence="4 5">
    <name type="scientific">Flavonifractor plautii 1_3_50AFAA</name>
    <dbReference type="NCBI Taxonomy" id="742738"/>
    <lineage>
        <taxon>Bacteria</taxon>
        <taxon>Bacillati</taxon>
        <taxon>Bacillota</taxon>
        <taxon>Clostridia</taxon>
        <taxon>Eubacteriales</taxon>
        <taxon>Oscillospiraceae</taxon>
        <taxon>Flavonifractor</taxon>
    </lineage>
</organism>
<evidence type="ECO:0000313" key="5">
    <source>
        <dbReference type="Proteomes" id="UP000029585"/>
    </source>
</evidence>
<dbReference type="AlphaFoldDB" id="A0A096D7Q6"/>
<dbReference type="GO" id="GO:0006352">
    <property type="term" value="P:DNA-templated transcription initiation"/>
    <property type="evidence" value="ECO:0007669"/>
    <property type="project" value="InterPro"/>
</dbReference>
<dbReference type="Proteomes" id="UP000029585">
    <property type="component" value="Unassembled WGS sequence"/>
</dbReference>
<dbReference type="HOGENOM" id="CLU_1755695_0_0_9"/>
<keyword evidence="5" id="KW-1185">Reference proteome</keyword>
<dbReference type="PATRIC" id="fig|742738.3.peg.3686"/>
<dbReference type="InterPro" id="IPR013325">
    <property type="entry name" value="RNA_pol_sigma_r2"/>
</dbReference>
<keyword evidence="1" id="KW-0805">Transcription regulation</keyword>
<sequence>MKKKPWKRLSQSDSEAVMRLVDEYQSSIKRIIVSVLKGQWPDAVDDILQDTYEEICRQLNLIEEAENRRAYVCKIAARLAIQAHRKLGRDLPLDEDVPAPEDLSFNLDTILPCSLSPSDKRLLKRVYEEQDNIVDIAKEFGKKDTALRQQLKRARDRVKKIIMKE</sequence>
<evidence type="ECO:0000256" key="2">
    <source>
        <dbReference type="ARBA" id="ARBA00023082"/>
    </source>
</evidence>
<reference evidence="4 5" key="1">
    <citation type="submission" date="2011-08" db="EMBL/GenBank/DDBJ databases">
        <title>The Genome Sequence of Clostridium orbiscindens 1_3_50AFAA.</title>
        <authorList>
            <consortium name="The Broad Institute Genome Sequencing Platform"/>
            <person name="Earl A."/>
            <person name="Ward D."/>
            <person name="Feldgarden M."/>
            <person name="Gevers D."/>
            <person name="Daigneault M."/>
            <person name="Strauss J."/>
            <person name="Allen-Vercoe E."/>
            <person name="Young S.K."/>
            <person name="Zeng Q."/>
            <person name="Gargeya S."/>
            <person name="Fitzgerald M."/>
            <person name="Haas B."/>
            <person name="Abouelleil A."/>
            <person name="Alvarado L."/>
            <person name="Arachchi H.M."/>
            <person name="Berlin A."/>
            <person name="Brown A."/>
            <person name="Chapman S.B."/>
            <person name="Chen Z."/>
            <person name="Dunbar C."/>
            <person name="Freedman E."/>
            <person name="Gearin G."/>
            <person name="Gellesch M."/>
            <person name="Goldberg J."/>
            <person name="Griggs A."/>
            <person name="Gujja S."/>
            <person name="Heiman D."/>
            <person name="Howarth C."/>
            <person name="Larson L."/>
            <person name="Lui A."/>
            <person name="MacDonald P.J.P."/>
            <person name="Montmayeur A."/>
            <person name="Murphy C."/>
            <person name="Neiman D."/>
            <person name="Pearson M."/>
            <person name="Priest M."/>
            <person name="Roberts A."/>
            <person name="Saif S."/>
            <person name="Shea T."/>
            <person name="Shenoy N."/>
            <person name="Sisk P."/>
            <person name="Stolte C."/>
            <person name="Sykes S."/>
            <person name="Wortman J."/>
            <person name="Nusbaum C."/>
            <person name="Birren B."/>
        </authorList>
    </citation>
    <scope>NUCLEOTIDE SEQUENCE [LARGE SCALE GENOMIC DNA]</scope>
    <source>
        <strain evidence="4 5">1_3_50AFAA</strain>
    </source>
</reference>
<keyword evidence="3" id="KW-0804">Transcription</keyword>
<evidence type="ECO:0000313" key="4">
    <source>
        <dbReference type="EMBL" id="KGF53589.1"/>
    </source>
</evidence>
<dbReference type="InterPro" id="IPR039425">
    <property type="entry name" value="RNA_pol_sigma-70-like"/>
</dbReference>
<comment type="caution">
    <text evidence="4">The sequence shown here is derived from an EMBL/GenBank/DDBJ whole genome shotgun (WGS) entry which is preliminary data.</text>
</comment>